<comment type="caution">
    <text evidence="1">The sequence shown here is derived from an EMBL/GenBank/DDBJ whole genome shotgun (WGS) entry which is preliminary data.</text>
</comment>
<dbReference type="Proteomes" id="UP001177023">
    <property type="component" value="Unassembled WGS sequence"/>
</dbReference>
<evidence type="ECO:0000313" key="1">
    <source>
        <dbReference type="EMBL" id="CAJ0580159.1"/>
    </source>
</evidence>
<name>A0AA36G5H7_9BILA</name>
<keyword evidence="2" id="KW-1185">Reference proteome</keyword>
<evidence type="ECO:0000313" key="2">
    <source>
        <dbReference type="Proteomes" id="UP001177023"/>
    </source>
</evidence>
<feature type="non-terminal residue" evidence="1">
    <location>
        <position position="147"/>
    </location>
</feature>
<dbReference type="AlphaFoldDB" id="A0AA36G5H7"/>
<organism evidence="1 2">
    <name type="scientific">Mesorhabditis spiculigera</name>
    <dbReference type="NCBI Taxonomy" id="96644"/>
    <lineage>
        <taxon>Eukaryota</taxon>
        <taxon>Metazoa</taxon>
        <taxon>Ecdysozoa</taxon>
        <taxon>Nematoda</taxon>
        <taxon>Chromadorea</taxon>
        <taxon>Rhabditida</taxon>
        <taxon>Rhabditina</taxon>
        <taxon>Rhabditomorpha</taxon>
        <taxon>Rhabditoidea</taxon>
        <taxon>Rhabditidae</taxon>
        <taxon>Mesorhabditinae</taxon>
        <taxon>Mesorhabditis</taxon>
    </lineage>
</organism>
<protein>
    <submittedName>
        <fullName evidence="1">Uncharacterized protein</fullName>
    </submittedName>
</protein>
<reference evidence="1" key="1">
    <citation type="submission" date="2023-06" db="EMBL/GenBank/DDBJ databases">
        <authorList>
            <person name="Delattre M."/>
        </authorList>
    </citation>
    <scope>NUCLEOTIDE SEQUENCE</scope>
    <source>
        <strain evidence="1">AF72</strain>
    </source>
</reference>
<gene>
    <name evidence="1" type="ORF">MSPICULIGERA_LOCUS18360</name>
</gene>
<accession>A0AA36G5H7</accession>
<sequence>MFTKRPARIPSHAVVSAGVLTSYQYVDAKAKTQTMRYYLRNTGNGSYLAFELLGTLPAGASLTVDEQQETKYLSNTACSTQTYSHEVWVNYNWTCSPLVSLSNCQSGLLLRYTAVQGEVSTTTTKAAISGSSLGTLAVLIYCLALGL</sequence>
<proteinExistence type="predicted"/>
<dbReference type="EMBL" id="CATQJA010002659">
    <property type="protein sequence ID" value="CAJ0580159.1"/>
    <property type="molecule type" value="Genomic_DNA"/>
</dbReference>